<feature type="transmembrane region" description="Helical" evidence="3">
    <location>
        <begin position="444"/>
        <end position="466"/>
    </location>
</feature>
<dbReference type="SUPFAM" id="SSF52540">
    <property type="entry name" value="P-loop containing nucleoside triphosphate hydrolases"/>
    <property type="match status" value="1"/>
</dbReference>
<keyword evidence="2" id="KW-0067">ATP-binding</keyword>
<reference evidence="5 6" key="1">
    <citation type="journal article" date="2018" name="BMC Genomics">
        <title>Whole genome sequencing and function prediction of 133 gut anaerobes isolated from chicken caecum in pure cultures.</title>
        <authorList>
            <person name="Medvecky M."/>
            <person name="Cejkova D."/>
            <person name="Polansky O."/>
            <person name="Karasova D."/>
            <person name="Kubasova T."/>
            <person name="Cizek A."/>
            <person name="Rychlik I."/>
        </authorList>
    </citation>
    <scope>NUCLEOTIDE SEQUENCE [LARGE SCALE GENOMIC DNA]</scope>
    <source>
        <strain evidence="5 6">An13</strain>
    </source>
</reference>
<dbReference type="AlphaFoldDB" id="A0A1Y4SW03"/>
<dbReference type="GO" id="GO:0005886">
    <property type="term" value="C:plasma membrane"/>
    <property type="evidence" value="ECO:0007669"/>
    <property type="project" value="TreeGrafter"/>
</dbReference>
<feature type="domain" description="ABC transporter" evidence="4">
    <location>
        <begin position="5"/>
        <end position="219"/>
    </location>
</feature>
<dbReference type="InterPro" id="IPR017871">
    <property type="entry name" value="ABC_transporter-like_CS"/>
</dbReference>
<keyword evidence="3" id="KW-0472">Membrane</keyword>
<keyword evidence="6" id="KW-1185">Reference proteome</keyword>
<dbReference type="SMART" id="SM00382">
    <property type="entry name" value="AAA"/>
    <property type="match status" value="1"/>
</dbReference>
<keyword evidence="3" id="KW-0812">Transmembrane</keyword>
<dbReference type="OrthoDB" id="1653513at2"/>
<evidence type="ECO:0000259" key="4">
    <source>
        <dbReference type="PROSITE" id="PS50893"/>
    </source>
</evidence>
<protein>
    <recommendedName>
        <fullName evidence="4">ABC transporter domain-containing protein</fullName>
    </recommendedName>
</protein>
<dbReference type="PROSITE" id="PS50893">
    <property type="entry name" value="ABC_TRANSPORTER_2"/>
    <property type="match status" value="1"/>
</dbReference>
<gene>
    <name evidence="5" type="ORF">B5E75_07895</name>
</gene>
<dbReference type="PANTHER" id="PTHR24220">
    <property type="entry name" value="IMPORT ATP-BINDING PROTEIN"/>
    <property type="match status" value="1"/>
</dbReference>
<comment type="caution">
    <text evidence="5">The sequence shown here is derived from an EMBL/GenBank/DDBJ whole genome shotgun (WGS) entry which is preliminary data.</text>
</comment>
<accession>A0A1Y4SW03</accession>
<feature type="transmembrane region" description="Helical" evidence="3">
    <location>
        <begin position="527"/>
        <end position="544"/>
    </location>
</feature>
<dbReference type="InterPro" id="IPR003593">
    <property type="entry name" value="AAA+_ATPase"/>
</dbReference>
<dbReference type="Proteomes" id="UP000195305">
    <property type="component" value="Unassembled WGS sequence"/>
</dbReference>
<sequence>MLMQLALQNIDKSFGNHIVFQNLSFDFSNCGFYLLCGKSGSGKSTLLNISAGYEDIESGQRIVDASIHITSIFQTYELIDELTVYENLKMIEDIYHEDVSMDTIMSQLGLQEIQDHYPHELSAGQQQRVGIARALMQKPQVIICDEPTESLDIENKKIVLDLLKKLSATCVVIVASHEQQLMLPYCDYCYEIKDHQLHCLLSSPTNKLPIPPQLQYHQKSIHHYFHQIFHKKMMIMSLILTCLVLIEMVCVQIDHSLFMLEHGKDALNYQSLYITDYRSSLQDIDDYHRLIPFQPIEINHQLKKVNIYPCPDSSRIHDNEIIINKQLADALQQQVGSTIELSYQLQEESYPLTFIIKEIIEEKDVHQMQIYYSYDYLINTLKNTPYSLKYPTQYDLLTDETLSYEIIIDGDIEQAYEQYASQSTLSVYHSVLTDWLIQQKDNHFYHHIFIIVEILIAFLILCFLFYDVFKNMKKNQKNLSIMYSLGIPLSLLKHMYLIKQVKILFIFFMIPVLECLLASLFGIDFSFIMILLILSIMIIYILVLKLRLHALKVTHISSILKISQDES</sequence>
<evidence type="ECO:0000313" key="5">
    <source>
        <dbReference type="EMBL" id="OUQ34109.1"/>
    </source>
</evidence>
<dbReference type="GO" id="GO:0016887">
    <property type="term" value="F:ATP hydrolysis activity"/>
    <property type="evidence" value="ECO:0007669"/>
    <property type="project" value="InterPro"/>
</dbReference>
<evidence type="ECO:0000256" key="3">
    <source>
        <dbReference type="SAM" id="Phobius"/>
    </source>
</evidence>
<keyword evidence="1" id="KW-0547">Nucleotide-binding</keyword>
<name>A0A1Y4SW03_9FIRM</name>
<keyword evidence="3" id="KW-1133">Transmembrane helix</keyword>
<dbReference type="Pfam" id="PF00005">
    <property type="entry name" value="ABC_tran"/>
    <property type="match status" value="1"/>
</dbReference>
<evidence type="ECO:0000313" key="6">
    <source>
        <dbReference type="Proteomes" id="UP000195305"/>
    </source>
</evidence>
<dbReference type="GO" id="GO:0005524">
    <property type="term" value="F:ATP binding"/>
    <property type="evidence" value="ECO:0007669"/>
    <property type="project" value="UniProtKB-KW"/>
</dbReference>
<evidence type="ECO:0000256" key="1">
    <source>
        <dbReference type="ARBA" id="ARBA00022741"/>
    </source>
</evidence>
<evidence type="ECO:0000256" key="2">
    <source>
        <dbReference type="ARBA" id="ARBA00022840"/>
    </source>
</evidence>
<dbReference type="EMBL" id="NFLJ01000020">
    <property type="protein sequence ID" value="OUQ34109.1"/>
    <property type="molecule type" value="Genomic_DNA"/>
</dbReference>
<feature type="transmembrane region" description="Helical" evidence="3">
    <location>
        <begin position="503"/>
        <end position="521"/>
    </location>
</feature>
<proteinExistence type="predicted"/>
<dbReference type="InterPro" id="IPR015854">
    <property type="entry name" value="ABC_transpr_LolD-like"/>
</dbReference>
<dbReference type="GO" id="GO:0022857">
    <property type="term" value="F:transmembrane transporter activity"/>
    <property type="evidence" value="ECO:0007669"/>
    <property type="project" value="TreeGrafter"/>
</dbReference>
<dbReference type="PROSITE" id="PS00211">
    <property type="entry name" value="ABC_TRANSPORTER_1"/>
    <property type="match status" value="1"/>
</dbReference>
<dbReference type="InterPro" id="IPR003439">
    <property type="entry name" value="ABC_transporter-like_ATP-bd"/>
</dbReference>
<dbReference type="InterPro" id="IPR027417">
    <property type="entry name" value="P-loop_NTPase"/>
</dbReference>
<dbReference type="Gene3D" id="3.40.50.300">
    <property type="entry name" value="P-loop containing nucleotide triphosphate hydrolases"/>
    <property type="match status" value="1"/>
</dbReference>
<organism evidence="5 6">
    <name type="scientific">Massilimicrobiota timonensis</name>
    <dbReference type="NCBI Taxonomy" id="1776392"/>
    <lineage>
        <taxon>Bacteria</taxon>
        <taxon>Bacillati</taxon>
        <taxon>Bacillota</taxon>
        <taxon>Erysipelotrichia</taxon>
        <taxon>Erysipelotrichales</taxon>
        <taxon>Erysipelotrichaceae</taxon>
        <taxon>Massilimicrobiota</taxon>
    </lineage>
</organism>